<proteinExistence type="predicted"/>
<keyword evidence="2" id="KW-1185">Reference proteome</keyword>
<protein>
    <submittedName>
        <fullName evidence="1">Uncharacterized protein</fullName>
    </submittedName>
</protein>
<name>A0ABZ0D1A6_9BURK</name>
<dbReference type="EMBL" id="CP136336">
    <property type="protein sequence ID" value="WOB10969.1"/>
    <property type="molecule type" value="Genomic_DNA"/>
</dbReference>
<dbReference type="Proteomes" id="UP001303946">
    <property type="component" value="Chromosome"/>
</dbReference>
<sequence>MGKNKGSRPGGGGNADQFNNCEAVNIDGLLASQQPRAMAFVKEESVVTLELVSHGNRDIVEVKLRGALLGTLFANDLDKLIDCMKKGYPFFGVVTEISGARCVIWVQSGKPTS</sequence>
<evidence type="ECO:0000313" key="1">
    <source>
        <dbReference type="EMBL" id="WOB10969.1"/>
    </source>
</evidence>
<organism evidence="1 2">
    <name type="scientific">Piscinibacter gummiphilus</name>
    <dbReference type="NCBI Taxonomy" id="946333"/>
    <lineage>
        <taxon>Bacteria</taxon>
        <taxon>Pseudomonadati</taxon>
        <taxon>Pseudomonadota</taxon>
        <taxon>Betaproteobacteria</taxon>
        <taxon>Burkholderiales</taxon>
        <taxon>Sphaerotilaceae</taxon>
        <taxon>Piscinibacter</taxon>
    </lineage>
</organism>
<reference evidence="1 2" key="1">
    <citation type="submission" date="2023-10" db="EMBL/GenBank/DDBJ databases">
        <title>Bacteria for the degradation of biodegradable plastic PBAT(Polybutylene adipate terephthalate).</title>
        <authorList>
            <person name="Weon H.-Y."/>
            <person name="Yeon J."/>
        </authorList>
    </citation>
    <scope>NUCLEOTIDE SEQUENCE [LARGE SCALE GENOMIC DNA]</scope>
    <source>
        <strain evidence="1 2">SBD 7-3</strain>
    </source>
</reference>
<dbReference type="RefSeq" id="WP_257824080.1">
    <property type="nucleotide sequence ID" value="NZ_CP136336.1"/>
</dbReference>
<accession>A0ABZ0D1A6</accession>
<gene>
    <name evidence="1" type="ORF">RXV79_13150</name>
</gene>
<evidence type="ECO:0000313" key="2">
    <source>
        <dbReference type="Proteomes" id="UP001303946"/>
    </source>
</evidence>